<gene>
    <name evidence="2" type="ORF">NE237_032371</name>
</gene>
<dbReference type="OrthoDB" id="2289628at2759"/>
<evidence type="ECO:0000256" key="1">
    <source>
        <dbReference type="SAM" id="MobiDB-lite"/>
    </source>
</evidence>
<name>A0A9Q0L445_9MAGN</name>
<feature type="region of interest" description="Disordered" evidence="1">
    <location>
        <begin position="303"/>
        <end position="333"/>
    </location>
</feature>
<dbReference type="GO" id="GO:0005689">
    <property type="term" value="C:U12-type spliceosomal complex"/>
    <property type="evidence" value="ECO:0007669"/>
    <property type="project" value="TreeGrafter"/>
</dbReference>
<proteinExistence type="predicted"/>
<dbReference type="InterPro" id="IPR031974">
    <property type="entry name" value="PDCD7"/>
</dbReference>
<dbReference type="InterPro" id="IPR052831">
    <property type="entry name" value="Apoptosis_promoter"/>
</dbReference>
<keyword evidence="3" id="KW-1185">Reference proteome</keyword>
<reference evidence="2" key="1">
    <citation type="journal article" date="2023" name="Plant J.">
        <title>The genome of the king protea, Protea cynaroides.</title>
        <authorList>
            <person name="Chang J."/>
            <person name="Duong T.A."/>
            <person name="Schoeman C."/>
            <person name="Ma X."/>
            <person name="Roodt D."/>
            <person name="Barker N."/>
            <person name="Li Z."/>
            <person name="Van de Peer Y."/>
            <person name="Mizrachi E."/>
        </authorList>
    </citation>
    <scope>NUCLEOTIDE SEQUENCE</scope>
    <source>
        <tissue evidence="2">Young leaves</tissue>
    </source>
</reference>
<dbReference type="Proteomes" id="UP001141806">
    <property type="component" value="Unassembled WGS sequence"/>
</dbReference>
<protein>
    <recommendedName>
        <fullName evidence="4">Programmed cell death protein 7</fullName>
    </recommendedName>
</protein>
<dbReference type="AlphaFoldDB" id="A0A9Q0L445"/>
<evidence type="ECO:0008006" key="4">
    <source>
        <dbReference type="Google" id="ProtNLM"/>
    </source>
</evidence>
<evidence type="ECO:0000313" key="3">
    <source>
        <dbReference type="Proteomes" id="UP001141806"/>
    </source>
</evidence>
<comment type="caution">
    <text evidence="2">The sequence shown here is derived from an EMBL/GenBank/DDBJ whole genome shotgun (WGS) entry which is preliminary data.</text>
</comment>
<organism evidence="2 3">
    <name type="scientific">Protea cynaroides</name>
    <dbReference type="NCBI Taxonomy" id="273540"/>
    <lineage>
        <taxon>Eukaryota</taxon>
        <taxon>Viridiplantae</taxon>
        <taxon>Streptophyta</taxon>
        <taxon>Embryophyta</taxon>
        <taxon>Tracheophyta</taxon>
        <taxon>Spermatophyta</taxon>
        <taxon>Magnoliopsida</taxon>
        <taxon>Proteales</taxon>
        <taxon>Proteaceae</taxon>
        <taxon>Protea</taxon>
    </lineage>
</organism>
<dbReference type="EMBL" id="JAMYWD010000001">
    <property type="protein sequence ID" value="KAJ4981534.1"/>
    <property type="molecule type" value="Genomic_DNA"/>
</dbReference>
<dbReference type="PANTHER" id="PTHR48190:SF2">
    <property type="entry name" value="PROGRAMMED CELL DEATH PROTEIN 7"/>
    <property type="match status" value="1"/>
</dbReference>
<evidence type="ECO:0000313" key="2">
    <source>
        <dbReference type="EMBL" id="KAJ4981534.1"/>
    </source>
</evidence>
<accession>A0A9Q0L445</accession>
<sequence length="449" mass="50750">MDLLAGALLKSFWFGNCIEMNPAPFSAGTPLPWFPTSQPVSSVPNAFWESGHVHEQLKNLHDTKNLLKAVQKELEVILLSRETNGSMEEFDNAPANDCLRNFFEVVKAKRINLKLQESLSLEAANSLHNALKTQLEPFNAVINQTSSWEGKSAAVKVADKIQKHQRNKRWRKRKRKHIAEMLSKERERFDQADQEADEWRAREIAKDIARRKVEKMKEIAKHKANEEKQVLESELELILIVEKLQELRSMRIQKLKKQGHFLPEEDDKFIQRVQDAVEEEERLAAAAADTEAARDAIATAEESRKVILNSGPESKDSSSKGGENENQDLLSGTENERVVGAATVQEPEQGQGGWGSSGAYDSVSNLPAEFYHYYHGGNNDLGTLIKVRRTWDTYLRPGGSRIPGHWVQPPPPADEPALPWQQQKLDKSELGLCGIPMVAIHFKTFYCKT</sequence>
<dbReference type="PANTHER" id="PTHR48190">
    <property type="entry name" value="PROGRAMMED CELL DEATH PROTEIN 7"/>
    <property type="match status" value="1"/>
</dbReference>
<dbReference type="Pfam" id="PF16021">
    <property type="entry name" value="PDCD7"/>
    <property type="match status" value="1"/>
</dbReference>